<protein>
    <recommendedName>
        <fullName evidence="3">PilZ domain-containing protein</fullName>
    </recommendedName>
</protein>
<evidence type="ECO:0008006" key="3">
    <source>
        <dbReference type="Google" id="ProtNLM"/>
    </source>
</evidence>
<dbReference type="Proteomes" id="UP000307956">
    <property type="component" value="Unassembled WGS sequence"/>
</dbReference>
<reference evidence="1 2" key="1">
    <citation type="submission" date="2019-04" db="EMBL/GenBank/DDBJ databases">
        <title>Azoarcus rhizosphaerae sp. nov. isolated from rhizosphere of Ficus religiosa.</title>
        <authorList>
            <person name="Lin S.-Y."/>
            <person name="Hameed A."/>
            <person name="Hsu Y.-H."/>
            <person name="Young C.-C."/>
        </authorList>
    </citation>
    <scope>NUCLEOTIDE SEQUENCE [LARGE SCALE GENOMIC DNA]</scope>
    <source>
        <strain evidence="1 2">CC-YHH848</strain>
    </source>
</reference>
<keyword evidence="2" id="KW-1185">Reference proteome</keyword>
<gene>
    <name evidence="1" type="ORF">E6O51_16545</name>
</gene>
<dbReference type="EMBL" id="SSOD01000015">
    <property type="protein sequence ID" value="THF58602.1"/>
    <property type="molecule type" value="Genomic_DNA"/>
</dbReference>
<dbReference type="AlphaFoldDB" id="A0A4S4AH64"/>
<comment type="caution">
    <text evidence="1">The sequence shown here is derived from an EMBL/GenBank/DDBJ whole genome shotgun (WGS) entry which is preliminary data.</text>
</comment>
<sequence length="504" mass="54767">MQAPEQQSSSVSAVTAWLAAEPADDPAADLDALRAHVRELRGAVRSADEYLDCLTQLDWRARDIAERFRARLLNAPLPLGPELRQPVEGLVDALLDLAAGFQLGLEDVRGRWFGAPRAERGALTERALRLSGEAYLFACMIGAQPPTGFWLQVYALFGLAELFGGGAEGEGAAALAAASRILAVAALQPESLTGRELVWVHDYLENAEADGRVGRVRSAPESSLYWMDPARDEAPVAASRRGSGGAPGLFYFNSDALAQAVADRLEWLELRIAQAEVLGLERDVELLDSEHSGLPAGLTPVEVLSLLRRMHERWNAPPYRESPRQHQEYTVQVCAGLRAIWELFQRGEQHARIAEWMVYNESPGGYAIISVSGVSGVLSAGMVLALRPHAGKPWSLCIVRWIRSDDAEQVELGLQVIAQGGEAATVGFRGGDVKTMTPALVLPPLPGVRHGPAILVQTGSYTSRRFVLISDGGRLYVAQGRVTSLDMQTANIELLQYEIDPYPL</sequence>
<evidence type="ECO:0000313" key="1">
    <source>
        <dbReference type="EMBL" id="THF58602.1"/>
    </source>
</evidence>
<proteinExistence type="predicted"/>
<evidence type="ECO:0000313" key="2">
    <source>
        <dbReference type="Proteomes" id="UP000307956"/>
    </source>
</evidence>
<organism evidence="1 2">
    <name type="scientific">Pseudothauera rhizosphaerae</name>
    <dbReference type="NCBI Taxonomy" id="2565932"/>
    <lineage>
        <taxon>Bacteria</taxon>
        <taxon>Pseudomonadati</taxon>
        <taxon>Pseudomonadota</taxon>
        <taxon>Betaproteobacteria</taxon>
        <taxon>Rhodocyclales</taxon>
        <taxon>Zoogloeaceae</taxon>
        <taxon>Pseudothauera</taxon>
    </lineage>
</organism>
<name>A0A4S4AH64_9RHOO</name>
<dbReference type="OrthoDB" id="5297707at2"/>
<accession>A0A4S4AH64</accession>